<dbReference type="PANTHER" id="PTHR30482:SF10">
    <property type="entry name" value="HIGH-AFFINITY BRANCHED-CHAIN AMINO ACID TRANSPORT PROTEIN BRAE"/>
    <property type="match status" value="1"/>
</dbReference>
<dbReference type="GO" id="GO:0015658">
    <property type="term" value="F:branched-chain amino acid transmembrane transporter activity"/>
    <property type="evidence" value="ECO:0007669"/>
    <property type="project" value="InterPro"/>
</dbReference>
<dbReference type="PANTHER" id="PTHR30482">
    <property type="entry name" value="HIGH-AFFINITY BRANCHED-CHAIN AMINO ACID TRANSPORT SYSTEM PERMEASE"/>
    <property type="match status" value="1"/>
</dbReference>
<evidence type="ECO:0000256" key="3">
    <source>
        <dbReference type="ARBA" id="ARBA00022692"/>
    </source>
</evidence>
<dbReference type="Pfam" id="PF02653">
    <property type="entry name" value="BPD_transp_2"/>
    <property type="match status" value="1"/>
</dbReference>
<reference evidence="7 8" key="1">
    <citation type="submission" date="2019-06" db="EMBL/GenBank/DDBJ databases">
        <title>Quisquiliibacterium sp. nov., isolated from a maize field.</title>
        <authorList>
            <person name="Lin S.-Y."/>
            <person name="Tsai C.-F."/>
            <person name="Young C.-C."/>
        </authorList>
    </citation>
    <scope>NUCLEOTIDE SEQUENCE [LARGE SCALE GENOMIC DNA]</scope>
    <source>
        <strain evidence="7 8">CC-CFT501</strain>
    </source>
</reference>
<keyword evidence="3 6" id="KW-0812">Transmembrane</keyword>
<keyword evidence="4 6" id="KW-1133">Transmembrane helix</keyword>
<sequence length="322" mass="33874">MDNPILKTALAGGAAIVALLAAGFVMPKWLLFLSTMAISHGLVSMGIVLLMRSGVVSFGQGFVFAAGGYAAALLANHTGITDAVVLVLGGGLAAALLAAPFSPLLSRYRGIFFAMLTLAISMVLYGILVKSEAMGGSDGFNVSRPTLFGNEISSEGANLALYSVAVVLVGLLATVARVYSDSVRGMVSLAIRENELRIEYLGASVSGAIAVNFVFAAFLGGVGGALTVLALGHIEPNFSYWTTSGEFVFVAILSGHHSMLAVFLASFVVEVVRSFSNLYFPNTWQLAMGLFLLVVIRFLPRGLGSLWIDRQVARRAEQEARA</sequence>
<proteinExistence type="predicted"/>
<protein>
    <submittedName>
        <fullName evidence="7">Branched-chain amino acid ABC transporter permease</fullName>
    </submittedName>
</protein>
<evidence type="ECO:0000313" key="8">
    <source>
        <dbReference type="Proteomes" id="UP000321548"/>
    </source>
</evidence>
<evidence type="ECO:0000256" key="2">
    <source>
        <dbReference type="ARBA" id="ARBA00022475"/>
    </source>
</evidence>
<feature type="transmembrane region" description="Helical" evidence="6">
    <location>
        <begin position="80"/>
        <end position="99"/>
    </location>
</feature>
<dbReference type="GO" id="GO:0005886">
    <property type="term" value="C:plasma membrane"/>
    <property type="evidence" value="ECO:0007669"/>
    <property type="project" value="UniProtKB-SubCell"/>
</dbReference>
<dbReference type="AlphaFoldDB" id="A0A5C8P3P0"/>
<evidence type="ECO:0000256" key="1">
    <source>
        <dbReference type="ARBA" id="ARBA00004651"/>
    </source>
</evidence>
<feature type="transmembrane region" description="Helical" evidence="6">
    <location>
        <begin position="159"/>
        <end position="179"/>
    </location>
</feature>
<evidence type="ECO:0000313" key="7">
    <source>
        <dbReference type="EMBL" id="TXL68276.1"/>
    </source>
</evidence>
<feature type="transmembrane region" description="Helical" evidence="6">
    <location>
        <begin position="111"/>
        <end position="128"/>
    </location>
</feature>
<feature type="transmembrane region" description="Helical" evidence="6">
    <location>
        <begin position="5"/>
        <end position="25"/>
    </location>
</feature>
<evidence type="ECO:0000256" key="4">
    <source>
        <dbReference type="ARBA" id="ARBA00022989"/>
    </source>
</evidence>
<comment type="subcellular location">
    <subcellularLocation>
        <location evidence="1">Cell membrane</location>
        <topology evidence="1">Multi-pass membrane protein</topology>
    </subcellularLocation>
</comment>
<keyword evidence="5 6" id="KW-0472">Membrane</keyword>
<organism evidence="7 8">
    <name type="scientific">Zeimonas arvi</name>
    <dbReference type="NCBI Taxonomy" id="2498847"/>
    <lineage>
        <taxon>Bacteria</taxon>
        <taxon>Pseudomonadati</taxon>
        <taxon>Pseudomonadota</taxon>
        <taxon>Betaproteobacteria</taxon>
        <taxon>Burkholderiales</taxon>
        <taxon>Burkholderiaceae</taxon>
        <taxon>Zeimonas</taxon>
    </lineage>
</organism>
<feature type="transmembrane region" description="Helical" evidence="6">
    <location>
        <begin position="279"/>
        <end position="299"/>
    </location>
</feature>
<evidence type="ECO:0000256" key="5">
    <source>
        <dbReference type="ARBA" id="ARBA00023136"/>
    </source>
</evidence>
<dbReference type="InterPro" id="IPR001851">
    <property type="entry name" value="ABC_transp_permease"/>
</dbReference>
<keyword evidence="8" id="KW-1185">Reference proteome</keyword>
<dbReference type="OrthoDB" id="9804361at2"/>
<feature type="transmembrane region" description="Helical" evidence="6">
    <location>
        <begin position="247"/>
        <end position="272"/>
    </location>
</feature>
<evidence type="ECO:0000256" key="6">
    <source>
        <dbReference type="SAM" id="Phobius"/>
    </source>
</evidence>
<dbReference type="CDD" id="cd06581">
    <property type="entry name" value="TM_PBP1_LivM_like"/>
    <property type="match status" value="1"/>
</dbReference>
<dbReference type="RefSeq" id="WP_147702417.1">
    <property type="nucleotide sequence ID" value="NZ_VDUY01000001.1"/>
</dbReference>
<dbReference type="EMBL" id="VDUY01000001">
    <property type="protein sequence ID" value="TXL68276.1"/>
    <property type="molecule type" value="Genomic_DNA"/>
</dbReference>
<feature type="transmembrane region" description="Helical" evidence="6">
    <location>
        <begin position="55"/>
        <end position="74"/>
    </location>
</feature>
<dbReference type="Proteomes" id="UP000321548">
    <property type="component" value="Unassembled WGS sequence"/>
</dbReference>
<accession>A0A5C8P3P0</accession>
<gene>
    <name evidence="7" type="ORF">FHP08_00870</name>
</gene>
<dbReference type="InterPro" id="IPR043428">
    <property type="entry name" value="LivM-like"/>
</dbReference>
<comment type="caution">
    <text evidence="7">The sequence shown here is derived from an EMBL/GenBank/DDBJ whole genome shotgun (WGS) entry which is preliminary data.</text>
</comment>
<keyword evidence="2" id="KW-1003">Cell membrane</keyword>
<name>A0A5C8P3P0_9BURK</name>
<feature type="transmembrane region" description="Helical" evidence="6">
    <location>
        <begin position="200"/>
        <end position="227"/>
    </location>
</feature>